<gene>
    <name evidence="1" type="ORF">STAS_07011</name>
</gene>
<organism evidence="1 2">
    <name type="scientific">Striga asiatica</name>
    <name type="common">Asiatic witchweed</name>
    <name type="synonym">Buchnera asiatica</name>
    <dbReference type="NCBI Taxonomy" id="4170"/>
    <lineage>
        <taxon>Eukaryota</taxon>
        <taxon>Viridiplantae</taxon>
        <taxon>Streptophyta</taxon>
        <taxon>Embryophyta</taxon>
        <taxon>Tracheophyta</taxon>
        <taxon>Spermatophyta</taxon>
        <taxon>Magnoliopsida</taxon>
        <taxon>eudicotyledons</taxon>
        <taxon>Gunneridae</taxon>
        <taxon>Pentapetalae</taxon>
        <taxon>asterids</taxon>
        <taxon>lamiids</taxon>
        <taxon>Lamiales</taxon>
        <taxon>Orobanchaceae</taxon>
        <taxon>Buchnereae</taxon>
        <taxon>Striga</taxon>
    </lineage>
</organism>
<sequence>MTEATRRRCCCGGGELAGKRRFAGKCCCCEESSRMVQGLTGGRAAAERDLREVLRLRMMACRLVAWVLAGKEIIAAEDGCAAELHGEEEAAGGVVAALRVGRQRRRSRRLASGGMGVEGLLEICDEGSRRCSRRLPEVGVVLLAKMRSSPGKTLRDAGSRRRWRRRVAAICSERKTRKEALGMVGDGSWRRSQLGEWRLDLSDERERREDFSLLCRREIEG</sequence>
<reference evidence="2" key="1">
    <citation type="journal article" date="2019" name="Curr. Biol.">
        <title>Genome Sequence of Striga asiatica Provides Insight into the Evolution of Plant Parasitism.</title>
        <authorList>
            <person name="Yoshida S."/>
            <person name="Kim S."/>
            <person name="Wafula E.K."/>
            <person name="Tanskanen J."/>
            <person name="Kim Y.M."/>
            <person name="Honaas L."/>
            <person name="Yang Z."/>
            <person name="Spallek T."/>
            <person name="Conn C.E."/>
            <person name="Ichihashi Y."/>
            <person name="Cheong K."/>
            <person name="Cui S."/>
            <person name="Der J.P."/>
            <person name="Gundlach H."/>
            <person name="Jiao Y."/>
            <person name="Hori C."/>
            <person name="Ishida J.K."/>
            <person name="Kasahara H."/>
            <person name="Kiba T."/>
            <person name="Kim M.S."/>
            <person name="Koo N."/>
            <person name="Laohavisit A."/>
            <person name="Lee Y.H."/>
            <person name="Lumba S."/>
            <person name="McCourt P."/>
            <person name="Mortimer J.C."/>
            <person name="Mutuku J.M."/>
            <person name="Nomura T."/>
            <person name="Sasaki-Sekimoto Y."/>
            <person name="Seto Y."/>
            <person name="Wang Y."/>
            <person name="Wakatake T."/>
            <person name="Sakakibara H."/>
            <person name="Demura T."/>
            <person name="Yamaguchi S."/>
            <person name="Yoneyama K."/>
            <person name="Manabe R.I."/>
            <person name="Nelson D.C."/>
            <person name="Schulman A.H."/>
            <person name="Timko M.P."/>
            <person name="dePamphilis C.W."/>
            <person name="Choi D."/>
            <person name="Shirasu K."/>
        </authorList>
    </citation>
    <scope>NUCLEOTIDE SEQUENCE [LARGE SCALE GENOMIC DNA]</scope>
    <source>
        <strain evidence="2">cv. UVA1</strain>
    </source>
</reference>
<evidence type="ECO:0000313" key="2">
    <source>
        <dbReference type="Proteomes" id="UP000325081"/>
    </source>
</evidence>
<comment type="caution">
    <text evidence="1">The sequence shown here is derived from an EMBL/GenBank/DDBJ whole genome shotgun (WGS) entry which is preliminary data.</text>
</comment>
<accession>A0A5A7PEF4</accession>
<dbReference type="EMBL" id="BKCP01004406">
    <property type="protein sequence ID" value="GER31034.1"/>
    <property type="molecule type" value="Genomic_DNA"/>
</dbReference>
<evidence type="ECO:0000313" key="1">
    <source>
        <dbReference type="EMBL" id="GER31034.1"/>
    </source>
</evidence>
<protein>
    <submittedName>
        <fullName evidence="1">GMP synthase [glutamine-hydrolyzing]</fullName>
    </submittedName>
</protein>
<keyword evidence="2" id="KW-1185">Reference proteome</keyword>
<proteinExistence type="predicted"/>
<dbReference type="Proteomes" id="UP000325081">
    <property type="component" value="Unassembled WGS sequence"/>
</dbReference>
<name>A0A5A7PEF4_STRAF</name>
<dbReference type="AlphaFoldDB" id="A0A5A7PEF4"/>